<proteinExistence type="inferred from homology"/>
<dbReference type="InterPro" id="IPR043504">
    <property type="entry name" value="Peptidase_S1_PA_chymotrypsin"/>
</dbReference>
<dbReference type="Proteomes" id="UP000015102">
    <property type="component" value="Unassembled WGS sequence"/>
</dbReference>
<evidence type="ECO:0000256" key="6">
    <source>
        <dbReference type="ARBA" id="ARBA00024195"/>
    </source>
</evidence>
<evidence type="ECO:0000256" key="1">
    <source>
        <dbReference type="ARBA" id="ARBA00022729"/>
    </source>
</evidence>
<dbReference type="GO" id="GO:0006508">
    <property type="term" value="P:proteolysis"/>
    <property type="evidence" value="ECO:0007669"/>
    <property type="project" value="InterPro"/>
</dbReference>
<dbReference type="PANTHER" id="PTHR24252:SF7">
    <property type="entry name" value="HYALIN"/>
    <property type="match status" value="1"/>
</dbReference>
<keyword evidence="5" id="KW-0325">Glycoprotein</keyword>
<organism evidence="9 10">
    <name type="scientific">Megaselia scalaris</name>
    <name type="common">Humpbacked fly</name>
    <name type="synonym">Phora scalaris</name>
    <dbReference type="NCBI Taxonomy" id="36166"/>
    <lineage>
        <taxon>Eukaryota</taxon>
        <taxon>Metazoa</taxon>
        <taxon>Ecdysozoa</taxon>
        <taxon>Arthropoda</taxon>
        <taxon>Hexapoda</taxon>
        <taxon>Insecta</taxon>
        <taxon>Pterygota</taxon>
        <taxon>Neoptera</taxon>
        <taxon>Endopterygota</taxon>
        <taxon>Diptera</taxon>
        <taxon>Brachycera</taxon>
        <taxon>Muscomorpha</taxon>
        <taxon>Platypezoidea</taxon>
        <taxon>Phoridae</taxon>
        <taxon>Megaseliini</taxon>
        <taxon>Megaselia</taxon>
    </lineage>
</organism>
<dbReference type="Pfam" id="PF00089">
    <property type="entry name" value="Trypsin"/>
    <property type="match status" value="1"/>
</dbReference>
<dbReference type="PROSITE" id="PS50240">
    <property type="entry name" value="TRYPSIN_DOM"/>
    <property type="match status" value="1"/>
</dbReference>
<dbReference type="InterPro" id="IPR009003">
    <property type="entry name" value="Peptidase_S1_PA"/>
</dbReference>
<keyword evidence="10" id="KW-1185">Reference proteome</keyword>
<dbReference type="Gene3D" id="2.40.10.10">
    <property type="entry name" value="Trypsin-like serine proteases"/>
    <property type="match status" value="1"/>
</dbReference>
<accession>T1GQQ4</accession>
<dbReference type="SMART" id="SM00680">
    <property type="entry name" value="CLIP"/>
    <property type="match status" value="1"/>
</dbReference>
<feature type="signal peptide" evidence="7">
    <location>
        <begin position="1"/>
        <end position="21"/>
    </location>
</feature>
<keyword evidence="2" id="KW-0106">Calcium</keyword>
<dbReference type="HOGENOM" id="CLU_944252_0_0_1"/>
<evidence type="ECO:0000256" key="5">
    <source>
        <dbReference type="ARBA" id="ARBA00023180"/>
    </source>
</evidence>
<dbReference type="CDD" id="cd00190">
    <property type="entry name" value="Tryp_SPc"/>
    <property type="match status" value="1"/>
</dbReference>
<evidence type="ECO:0000256" key="4">
    <source>
        <dbReference type="ARBA" id="ARBA00023157"/>
    </source>
</evidence>
<dbReference type="InterPro" id="IPR018114">
    <property type="entry name" value="TRYPSIN_HIS"/>
</dbReference>
<dbReference type="PROSITE" id="PS00134">
    <property type="entry name" value="TRYPSIN_HIS"/>
    <property type="match status" value="1"/>
</dbReference>
<dbReference type="EnsemblMetazoa" id="MESCA005966-RA">
    <property type="protein sequence ID" value="MESCA005966-PA"/>
    <property type="gene ID" value="MESCA005966"/>
</dbReference>
<name>T1GQQ4_MEGSC</name>
<dbReference type="SUPFAM" id="SSF50494">
    <property type="entry name" value="Trypsin-like serine proteases"/>
    <property type="match status" value="1"/>
</dbReference>
<evidence type="ECO:0000256" key="2">
    <source>
        <dbReference type="ARBA" id="ARBA00022837"/>
    </source>
</evidence>
<evidence type="ECO:0000313" key="9">
    <source>
        <dbReference type="EnsemblMetazoa" id="MESCA005966-PA"/>
    </source>
</evidence>
<dbReference type="PANTHER" id="PTHR24252">
    <property type="entry name" value="ACROSIN-RELATED"/>
    <property type="match status" value="1"/>
</dbReference>
<dbReference type="PRINTS" id="PR00722">
    <property type="entry name" value="CHYMOTRYPSIN"/>
</dbReference>
<dbReference type="EMBL" id="CAQQ02022383">
    <property type="status" value="NOT_ANNOTATED_CDS"/>
    <property type="molecule type" value="Genomic_DNA"/>
</dbReference>
<protein>
    <recommendedName>
        <fullName evidence="8">Peptidase S1 domain-containing protein</fullName>
    </recommendedName>
</protein>
<dbReference type="GO" id="GO:0004252">
    <property type="term" value="F:serine-type endopeptidase activity"/>
    <property type="evidence" value="ECO:0007669"/>
    <property type="project" value="InterPro"/>
</dbReference>
<evidence type="ECO:0000313" key="10">
    <source>
        <dbReference type="Proteomes" id="UP000015102"/>
    </source>
</evidence>
<feature type="domain" description="Peptidase S1" evidence="8">
    <location>
        <begin position="154"/>
        <end position="295"/>
    </location>
</feature>
<evidence type="ECO:0000256" key="3">
    <source>
        <dbReference type="ARBA" id="ARBA00023145"/>
    </source>
</evidence>
<dbReference type="AlphaFoldDB" id="T1GQQ4"/>
<evidence type="ECO:0000256" key="7">
    <source>
        <dbReference type="SAM" id="SignalP"/>
    </source>
</evidence>
<keyword evidence="4" id="KW-1015">Disulfide bond</keyword>
<reference evidence="10" key="1">
    <citation type="submission" date="2013-02" db="EMBL/GenBank/DDBJ databases">
        <authorList>
            <person name="Hughes D."/>
        </authorList>
    </citation>
    <scope>NUCLEOTIDE SEQUENCE</scope>
    <source>
        <strain>Durham</strain>
        <strain evidence="10">NC isolate 2 -- Noor lab</strain>
    </source>
</reference>
<sequence>MKALTLVCLLIVAWNIFKVKSSLIKDFDLDNDGRARRQTLTMVFPGDGNSNEDRCKTPYGQDGSCKTISNCQMPHLKDNVMKILDHLCVLGGSKFLISIQIGICCPDTFKPQSLPRFSSIDQVYNQEVSRIVNNPPNRPEDRGCGITTKQFPRITGGRPADPDEWPWMVAILRKGYPSAWCGGALITDRHILTAAHCIYKLKVADLFARLGEYDFKQFNETRSRDFRIAAMVHHIDFDPLNYENDIALIRIEKPTIFNTYVWPVCMPPIGEMWEGYNGIVTGWGTQHFGGPSSNF</sequence>
<dbReference type="InterPro" id="IPR022700">
    <property type="entry name" value="CLIP"/>
</dbReference>
<feature type="chain" id="PRO_5004588474" description="Peptidase S1 domain-containing protein" evidence="7">
    <location>
        <begin position="22"/>
        <end position="295"/>
    </location>
</feature>
<keyword evidence="1 7" id="KW-0732">Signal</keyword>
<evidence type="ECO:0000259" key="8">
    <source>
        <dbReference type="PROSITE" id="PS50240"/>
    </source>
</evidence>
<dbReference type="FunFam" id="2.40.10.10:FF:000028">
    <property type="entry name" value="Serine protease easter"/>
    <property type="match status" value="1"/>
</dbReference>
<dbReference type="InterPro" id="IPR001254">
    <property type="entry name" value="Trypsin_dom"/>
</dbReference>
<reference evidence="9" key="2">
    <citation type="submission" date="2015-06" db="UniProtKB">
        <authorList>
            <consortium name="EnsemblMetazoa"/>
        </authorList>
    </citation>
    <scope>IDENTIFICATION</scope>
</reference>
<dbReference type="SMART" id="SM00020">
    <property type="entry name" value="Tryp_SPc"/>
    <property type="match status" value="1"/>
</dbReference>
<dbReference type="InterPro" id="IPR001314">
    <property type="entry name" value="Peptidase_S1A"/>
</dbReference>
<comment type="similarity">
    <text evidence="6">Belongs to the peptidase S1 family. CLIP subfamily.</text>
</comment>
<dbReference type="STRING" id="36166.T1GQQ4"/>
<keyword evidence="3" id="KW-0865">Zymogen</keyword>